<dbReference type="SUPFAM" id="SSF50939">
    <property type="entry name" value="Sialidases"/>
    <property type="match status" value="1"/>
</dbReference>
<evidence type="ECO:0000313" key="5">
    <source>
        <dbReference type="EMBL" id="SPT52805.1"/>
    </source>
</evidence>
<dbReference type="GO" id="GO:0004308">
    <property type="term" value="F:exo-alpha-sialidase activity"/>
    <property type="evidence" value="ECO:0007669"/>
    <property type="project" value="UniProtKB-EC"/>
</dbReference>
<evidence type="ECO:0000256" key="2">
    <source>
        <dbReference type="ARBA" id="ARBA00009348"/>
    </source>
</evidence>
<evidence type="ECO:0000259" key="4">
    <source>
        <dbReference type="Pfam" id="PF13088"/>
    </source>
</evidence>
<dbReference type="InterPro" id="IPR011040">
    <property type="entry name" value="Sialidase"/>
</dbReference>
<dbReference type="Pfam" id="PF13088">
    <property type="entry name" value="BNR_2"/>
    <property type="match status" value="1"/>
</dbReference>
<name>A0ABY1VLB3_9ACTO</name>
<organism evidence="5 6">
    <name type="scientific">Actinomyces bovis</name>
    <dbReference type="NCBI Taxonomy" id="1658"/>
    <lineage>
        <taxon>Bacteria</taxon>
        <taxon>Bacillati</taxon>
        <taxon>Actinomycetota</taxon>
        <taxon>Actinomycetes</taxon>
        <taxon>Actinomycetales</taxon>
        <taxon>Actinomycetaceae</taxon>
        <taxon>Actinomyces</taxon>
    </lineage>
</organism>
<dbReference type="PANTHER" id="PTHR10628">
    <property type="entry name" value="SIALIDASE"/>
    <property type="match status" value="1"/>
</dbReference>
<keyword evidence="6" id="KW-1185">Reference proteome</keyword>
<comment type="caution">
    <text evidence="5">The sequence shown here is derived from an EMBL/GenBank/DDBJ whole genome shotgun (WGS) entry which is preliminary data.</text>
</comment>
<dbReference type="Gene3D" id="2.120.10.10">
    <property type="match status" value="1"/>
</dbReference>
<proteinExistence type="inferred from homology"/>
<dbReference type="Proteomes" id="UP000250006">
    <property type="component" value="Unassembled WGS sequence"/>
</dbReference>
<dbReference type="InterPro" id="IPR036278">
    <property type="entry name" value="Sialidase_sf"/>
</dbReference>
<gene>
    <name evidence="5" type="primary">nedA_3</name>
    <name evidence="5" type="ORF">NCTC11535_00459</name>
</gene>
<dbReference type="CDD" id="cd15482">
    <property type="entry name" value="Sialidase_non-viral"/>
    <property type="match status" value="1"/>
</dbReference>
<comment type="similarity">
    <text evidence="2">Belongs to the glycosyl hydrolase 33 family.</text>
</comment>
<feature type="domain" description="Sialidase" evidence="4">
    <location>
        <begin position="124"/>
        <end position="388"/>
    </location>
</feature>
<accession>A0ABY1VLB3</accession>
<sequence length="449" mass="45985">MTCESEMPVNPACSSSAASSATPCVRVTPLAQLQASDLPGSPAGALRVPALLALLDGTLLLVHDHRPPVAASGWQRSGGALPGDLPNPNTLWLRRSTDAGATWSAPQQLTPGPGCSQVRGLSDPSLLLGSDGTIHLFAAAATDVGLFGAHCPTRPAVPNAPAEPGTLRLLHAYSRDAGASWNWRDLSDLCLPGPGQPTGLVAFPVSGHGLSLTGPCQPGRLLQPLVTALPPGPDGSRPVRARALLSDDAGASWFLGQEVPPPAQSATKSLAGGAATSGVDEWAVAELADGTLVLSARDGGYGGTRLQAHSSDGGQSWSLPEAATELPDPGCNAALLALPGTRALLCTHASDPRSRQQGRLSLSLDGGTTWRPLAALTGAQEPFGYSEACLLPTAAAHRTAAGYTELADRPELSDHTKLAAPWGQTRLVVVAEQPYNAQDAGLQVFAVDL</sequence>
<evidence type="ECO:0000256" key="3">
    <source>
        <dbReference type="ARBA" id="ARBA00012733"/>
    </source>
</evidence>
<protein>
    <recommendedName>
        <fullName evidence="3">exo-alpha-sialidase</fullName>
        <ecNumber evidence="3">3.2.1.18</ecNumber>
    </recommendedName>
</protein>
<keyword evidence="5" id="KW-0378">Hydrolase</keyword>
<reference evidence="5 6" key="1">
    <citation type="submission" date="2018-06" db="EMBL/GenBank/DDBJ databases">
        <authorList>
            <consortium name="Pathogen Informatics"/>
            <person name="Doyle S."/>
        </authorList>
    </citation>
    <scope>NUCLEOTIDE SEQUENCE [LARGE SCALE GENOMIC DNA]</scope>
    <source>
        <strain evidence="5 6">NCTC11535</strain>
    </source>
</reference>
<dbReference type="PANTHER" id="PTHR10628:SF30">
    <property type="entry name" value="EXO-ALPHA-SIALIDASE"/>
    <property type="match status" value="1"/>
</dbReference>
<dbReference type="EC" id="3.2.1.18" evidence="3"/>
<keyword evidence="5" id="KW-0326">Glycosidase</keyword>
<dbReference type="EMBL" id="UAPQ01000001">
    <property type="protein sequence ID" value="SPT52805.1"/>
    <property type="molecule type" value="Genomic_DNA"/>
</dbReference>
<evidence type="ECO:0000313" key="6">
    <source>
        <dbReference type="Proteomes" id="UP000250006"/>
    </source>
</evidence>
<evidence type="ECO:0000256" key="1">
    <source>
        <dbReference type="ARBA" id="ARBA00000427"/>
    </source>
</evidence>
<dbReference type="InterPro" id="IPR026856">
    <property type="entry name" value="Sialidase_fam"/>
</dbReference>
<comment type="catalytic activity">
    <reaction evidence="1">
        <text>Hydrolysis of alpha-(2-&gt;3)-, alpha-(2-&gt;6)-, alpha-(2-&gt;8)- glycosidic linkages of terminal sialic acid residues in oligosaccharides, glycoproteins, glycolipids, colominic acid and synthetic substrates.</text>
        <dbReference type="EC" id="3.2.1.18"/>
    </reaction>
</comment>